<dbReference type="EMBL" id="JAIWYP010000005">
    <property type="protein sequence ID" value="KAH3817245.1"/>
    <property type="molecule type" value="Genomic_DNA"/>
</dbReference>
<evidence type="ECO:0000313" key="1">
    <source>
        <dbReference type="EMBL" id="KAH3817245.1"/>
    </source>
</evidence>
<reference evidence="1" key="2">
    <citation type="submission" date="2020-11" db="EMBL/GenBank/DDBJ databases">
        <authorList>
            <person name="McCartney M.A."/>
            <person name="Auch B."/>
            <person name="Kono T."/>
            <person name="Mallez S."/>
            <person name="Becker A."/>
            <person name="Gohl D.M."/>
            <person name="Silverstein K.A.T."/>
            <person name="Koren S."/>
            <person name="Bechman K.B."/>
            <person name="Herman A."/>
            <person name="Abrahante J.E."/>
            <person name="Garbe J."/>
        </authorList>
    </citation>
    <scope>NUCLEOTIDE SEQUENCE</scope>
    <source>
        <strain evidence="1">Duluth1</strain>
        <tissue evidence="1">Whole animal</tissue>
    </source>
</reference>
<name>A0A9D4GLB7_DREPO</name>
<protein>
    <submittedName>
        <fullName evidence="1">Uncharacterized protein</fullName>
    </submittedName>
</protein>
<dbReference type="AlphaFoldDB" id="A0A9D4GLB7"/>
<evidence type="ECO:0000313" key="2">
    <source>
        <dbReference type="Proteomes" id="UP000828390"/>
    </source>
</evidence>
<sequence>MLPSPVAITTAQHTCQMLLGDAFTCLPSSAIIRPNVLTVRKETFYSEATSE</sequence>
<keyword evidence="2" id="KW-1185">Reference proteome</keyword>
<reference evidence="1" key="1">
    <citation type="journal article" date="2019" name="bioRxiv">
        <title>The Genome of the Zebra Mussel, Dreissena polymorpha: A Resource for Invasive Species Research.</title>
        <authorList>
            <person name="McCartney M.A."/>
            <person name="Auch B."/>
            <person name="Kono T."/>
            <person name="Mallez S."/>
            <person name="Zhang Y."/>
            <person name="Obille A."/>
            <person name="Becker A."/>
            <person name="Abrahante J.E."/>
            <person name="Garbe J."/>
            <person name="Badalamenti J.P."/>
            <person name="Herman A."/>
            <person name="Mangelson H."/>
            <person name="Liachko I."/>
            <person name="Sullivan S."/>
            <person name="Sone E.D."/>
            <person name="Koren S."/>
            <person name="Silverstein K.A.T."/>
            <person name="Beckman K.B."/>
            <person name="Gohl D.M."/>
        </authorList>
    </citation>
    <scope>NUCLEOTIDE SEQUENCE</scope>
    <source>
        <strain evidence="1">Duluth1</strain>
        <tissue evidence="1">Whole animal</tissue>
    </source>
</reference>
<proteinExistence type="predicted"/>
<organism evidence="1 2">
    <name type="scientific">Dreissena polymorpha</name>
    <name type="common">Zebra mussel</name>
    <name type="synonym">Mytilus polymorpha</name>
    <dbReference type="NCBI Taxonomy" id="45954"/>
    <lineage>
        <taxon>Eukaryota</taxon>
        <taxon>Metazoa</taxon>
        <taxon>Spiralia</taxon>
        <taxon>Lophotrochozoa</taxon>
        <taxon>Mollusca</taxon>
        <taxon>Bivalvia</taxon>
        <taxon>Autobranchia</taxon>
        <taxon>Heteroconchia</taxon>
        <taxon>Euheterodonta</taxon>
        <taxon>Imparidentia</taxon>
        <taxon>Neoheterodontei</taxon>
        <taxon>Myida</taxon>
        <taxon>Dreissenoidea</taxon>
        <taxon>Dreissenidae</taxon>
        <taxon>Dreissena</taxon>
    </lineage>
</organism>
<accession>A0A9D4GLB7</accession>
<comment type="caution">
    <text evidence="1">The sequence shown here is derived from an EMBL/GenBank/DDBJ whole genome shotgun (WGS) entry which is preliminary data.</text>
</comment>
<gene>
    <name evidence="1" type="ORF">DPMN_118777</name>
</gene>
<dbReference type="Proteomes" id="UP000828390">
    <property type="component" value="Unassembled WGS sequence"/>
</dbReference>